<dbReference type="EMBL" id="AJIX01000021">
    <property type="protein sequence ID" value="KGR10488.1"/>
    <property type="molecule type" value="Genomic_DNA"/>
</dbReference>
<dbReference type="GO" id="GO:0010265">
    <property type="term" value="P:SCF complex assembly"/>
    <property type="evidence" value="ECO:0007669"/>
    <property type="project" value="InterPro"/>
</dbReference>
<dbReference type="SUPFAM" id="SSF48371">
    <property type="entry name" value="ARM repeat"/>
    <property type="match status" value="1"/>
</dbReference>
<accession>A0AB34PWP7</accession>
<dbReference type="Proteomes" id="UP000030161">
    <property type="component" value="Unassembled WGS sequence"/>
</dbReference>
<dbReference type="Pfam" id="PF08623">
    <property type="entry name" value="TIP120"/>
    <property type="match status" value="1"/>
</dbReference>
<evidence type="ECO:0000256" key="3">
    <source>
        <dbReference type="ARBA" id="ARBA00022786"/>
    </source>
</evidence>
<name>A0AB34PWP7_CANAX</name>
<gene>
    <name evidence="6" type="ORF">MG3_03247</name>
</gene>
<dbReference type="InterPro" id="IPR013932">
    <property type="entry name" value="TATA-bd_TIP120"/>
</dbReference>
<comment type="caution">
    <text evidence="6">The sequence shown here is derived from an EMBL/GenBank/DDBJ whole genome shotgun (WGS) entry which is preliminary data.</text>
</comment>
<feature type="repeat" description="HEAT" evidence="4">
    <location>
        <begin position="97"/>
        <end position="135"/>
    </location>
</feature>
<dbReference type="InterPro" id="IPR039852">
    <property type="entry name" value="CAND1/CAND2"/>
</dbReference>
<dbReference type="InterPro" id="IPR016024">
    <property type="entry name" value="ARM-type_fold"/>
</dbReference>
<dbReference type="InterPro" id="IPR021133">
    <property type="entry name" value="HEAT_type_2"/>
</dbReference>
<evidence type="ECO:0000256" key="1">
    <source>
        <dbReference type="ARBA" id="ARBA00007657"/>
    </source>
</evidence>
<feature type="domain" description="TATA-binding protein interacting (TIP20)" evidence="5">
    <location>
        <begin position="1049"/>
        <end position="1227"/>
    </location>
</feature>
<dbReference type="Pfam" id="PF02985">
    <property type="entry name" value="HEAT"/>
    <property type="match status" value="1"/>
</dbReference>
<reference evidence="6 7" key="1">
    <citation type="submission" date="2013-12" db="EMBL/GenBank/DDBJ databases">
        <title>The Genome Sequence of Candida albicans P78048.</title>
        <authorList>
            <consortium name="The Broad Institute Genome Sequencing Platform"/>
            <consortium name="The Broad Institute Genome Sequencing Center for Infectious Disease"/>
            <person name="Cuomo C."/>
            <person name="Bennett R."/>
            <person name="Hirakawa M."/>
            <person name="Noverr M."/>
            <person name="Mitchell A."/>
            <person name="Young S.K."/>
            <person name="Zeng Q."/>
            <person name="Gargeya S."/>
            <person name="Fitzgerald M."/>
            <person name="Abouelleil A."/>
            <person name="Alvarado L."/>
            <person name="Berlin A.M."/>
            <person name="Chapman S.B."/>
            <person name="Dewar J."/>
            <person name="Goldberg J."/>
            <person name="Griggs A."/>
            <person name="Gujja S."/>
            <person name="Hansen M."/>
            <person name="Howarth C."/>
            <person name="Imamovic A."/>
            <person name="Larimer J."/>
            <person name="McCowan C."/>
            <person name="Murphy C."/>
            <person name="Pearson M."/>
            <person name="Priest M."/>
            <person name="Roberts A."/>
            <person name="Saif S."/>
            <person name="Shea T."/>
            <person name="Sykes S."/>
            <person name="Wortman J."/>
            <person name="Nusbaum C."/>
            <person name="Birren B."/>
        </authorList>
    </citation>
    <scope>NUCLEOTIDE SEQUENCE [LARGE SCALE GENOMIC DNA]</scope>
    <source>
        <strain evidence="6 7">P78048</strain>
    </source>
</reference>
<comment type="similarity">
    <text evidence="1">Belongs to the CAND family.</text>
</comment>
<evidence type="ECO:0000256" key="4">
    <source>
        <dbReference type="PROSITE-ProRule" id="PRU00103"/>
    </source>
</evidence>
<dbReference type="InterPro" id="IPR000357">
    <property type="entry name" value="HEAT"/>
</dbReference>
<dbReference type="PROSITE" id="PS50077">
    <property type="entry name" value="HEAT_REPEAT"/>
    <property type="match status" value="1"/>
</dbReference>
<evidence type="ECO:0000313" key="6">
    <source>
        <dbReference type="EMBL" id="KGR10488.1"/>
    </source>
</evidence>
<dbReference type="InterPro" id="IPR011989">
    <property type="entry name" value="ARM-like"/>
</dbReference>
<evidence type="ECO:0000259" key="5">
    <source>
        <dbReference type="Pfam" id="PF08623"/>
    </source>
</evidence>
<proteinExistence type="inferred from homology"/>
<evidence type="ECO:0000256" key="2">
    <source>
        <dbReference type="ARBA" id="ARBA00022737"/>
    </source>
</evidence>
<evidence type="ECO:0000313" key="7">
    <source>
        <dbReference type="Proteomes" id="UP000030161"/>
    </source>
</evidence>
<keyword evidence="3" id="KW-0833">Ubl conjugation pathway</keyword>
<dbReference type="AlphaFoldDB" id="A0AB34PWP7"/>
<organism evidence="6 7">
    <name type="scientific">Candida albicans P78048</name>
    <dbReference type="NCBI Taxonomy" id="1094989"/>
    <lineage>
        <taxon>Eukaryota</taxon>
        <taxon>Fungi</taxon>
        <taxon>Dikarya</taxon>
        <taxon>Ascomycota</taxon>
        <taxon>Saccharomycotina</taxon>
        <taxon>Pichiomycetes</taxon>
        <taxon>Debaryomycetaceae</taxon>
        <taxon>Candida/Lodderomyces clade</taxon>
        <taxon>Candida</taxon>
    </lineage>
</organism>
<keyword evidence="2" id="KW-0677">Repeat</keyword>
<protein>
    <recommendedName>
        <fullName evidence="5">TATA-binding protein interacting (TIP20) domain-containing protein</fullName>
    </recommendedName>
</protein>
<dbReference type="Gene3D" id="1.25.10.10">
    <property type="entry name" value="Leucine-rich Repeat Variant"/>
    <property type="match status" value="1"/>
</dbReference>
<dbReference type="PANTHER" id="PTHR12696">
    <property type="entry name" value="TIP120"/>
    <property type="match status" value="1"/>
</dbReference>
<sequence length="1241" mass="139838">MIARQSNTTEKKGIHVLFSNFETKLIIFYTLFFLSTSNSPRHKQLTMHDINFNILKDRAMDVDPDIRFMALEDLRKFLQDESAASTRTTLNQSLENFFPILLNMLNDQNPDVQTQAIKSFEPMVKYLSNETFSKLVKKLFALVQQNSSSTGNVTGMKSFTVSVPNIALRSLFAQSNSRDKSEFVSDKLSNSNYRFDPHLARYIMDYLIPQIVGNPVTIDSIELLIDLVTEIGYVLTQDELLNLSLYLTKVALTETGLIGKKSMVALERVVALVRTEVVIDKLLAQINQSIEPTKLFVIFQLYSVCLKRGIKPNSIDTIYNTITSNLNIEATEEEDDDDLDFDNLVKENSLKDEALTTLIDLVSQHFLPVESKNTVIALIKSYVNYNPLAQDEDFIDDEEDDISFSDDEQEDDGDGENDGSWKLRAKATILTRALLKSFPDTLELLSKEVLPVFSFADSNDQVVSEVIKSSIAIVNSTSPRDSTNVSELFPIIAARMKLAKETQVPLFLKLVESLNRFDNTSLVLEVFKIIKDRKLITSGSFDYLQFYSSTLKFHDNLPPLVIERMSSDFIKNLDDKSFNMITDSIKCLSLLFHQDSLEKLDAIVDLLIYKVENSKQYPSDLVRQSIIALGEAYGRADKQKILNVFKHSIEYEGTSKTTIDVLTQIYSTDIPSEYSYLILKKLSTSIMSSTEATSVASLLLMNKIFERLPSGDYDDTAGNLVQLLAVTNKANYECIFHILIKLVGTVLQETHRAPLLQTIVKLVNEGKIEVADNSFFQFITTACNQIPDLYNFFEDGLNLNSELSAKILAICASQNKLENKIMERREEFQNYYNSNINDSRLAFDILFLGYVGTHIEVKELDVQTLIGLLSNSQLTNDDNISAASTALGLIAQKHIDSAVPIILNAYESSEKTIIRGSLVDSLSIAADACNEDQKRVIWDKVFNFPVEFDHEVITELKKSGELLGKIPVVDELTINTDNLKTTYLILVITKSLLNNLQATKVNNTLLDSLIKSSIEWLNIVNIDIRQIVVGNLLTGLHSKPDTILPILDSIILPKIFDQLQAEDSFKKIITMGPYKYVLDEGLEIRKLCYEFIYSVISLENAVIKKYNINLEKIASKIIEVGLIDTQTDITVLACINLTNYIELHKDSAVELITRDGGNAFTTMINNLKKQLSKKLSAKASTQDSESHQERIKSIIKLSKKFASVVEAAESIELAAAIRVWNEYNNDLKTNFTIYYNSTDGV</sequence>